<sequence>MLWLGIRSVGRVSAPTVKPKRIRVHVVHESRMVAEAISVQLKTLLPGASVDGWTKSWETYVSRSGGVADVVVIDNELGNGGPTAFKVSSLVRDGTGVVVLGRSLYVPAIRRIYEAGAHAYLLPEEPSEAVAAAIWSAYRNTVLRPVRITELFGDSEPVAVPVLTARELQVVGAYVSGSGASVPETAARFGLSSETVRTHISHARRKYTGADGDSVSKMELRRRMIKDGWILG</sequence>
<proteinExistence type="predicted"/>
<dbReference type="InterPro" id="IPR016032">
    <property type="entry name" value="Sig_transdc_resp-reg_C-effctor"/>
</dbReference>
<dbReference type="InterPro" id="IPR000792">
    <property type="entry name" value="Tscrpt_reg_LuxR_C"/>
</dbReference>
<dbReference type="GO" id="GO:0003677">
    <property type="term" value="F:DNA binding"/>
    <property type="evidence" value="ECO:0007669"/>
    <property type="project" value="UniProtKB-KW"/>
</dbReference>
<dbReference type="OrthoDB" id="3171335at2"/>
<accession>A0A4T2C0R0</accession>
<dbReference type="SUPFAM" id="SSF46894">
    <property type="entry name" value="C-terminal effector domain of the bipartite response regulators"/>
    <property type="match status" value="1"/>
</dbReference>
<keyword evidence="3" id="KW-1185">Reference proteome</keyword>
<dbReference type="SUPFAM" id="SSF52172">
    <property type="entry name" value="CheY-like"/>
    <property type="match status" value="1"/>
</dbReference>
<protein>
    <submittedName>
        <fullName evidence="2">DNA-binding response regulator</fullName>
    </submittedName>
</protein>
<evidence type="ECO:0000313" key="3">
    <source>
        <dbReference type="Proteomes" id="UP000306192"/>
    </source>
</evidence>
<comment type="caution">
    <text evidence="2">The sequence shown here is derived from an EMBL/GenBank/DDBJ whole genome shotgun (WGS) entry which is preliminary data.</text>
</comment>
<evidence type="ECO:0000259" key="1">
    <source>
        <dbReference type="Pfam" id="PF00196"/>
    </source>
</evidence>
<keyword evidence="2" id="KW-0238">DNA-binding</keyword>
<name>A0A4T2C0R0_9MICO</name>
<dbReference type="EMBL" id="QYRT01000019">
    <property type="protein sequence ID" value="TIH35568.1"/>
    <property type="molecule type" value="Genomic_DNA"/>
</dbReference>
<feature type="domain" description="HTH luxR-type" evidence="1">
    <location>
        <begin position="162"/>
        <end position="206"/>
    </location>
</feature>
<evidence type="ECO:0000313" key="2">
    <source>
        <dbReference type="EMBL" id="TIH35568.1"/>
    </source>
</evidence>
<dbReference type="Gene3D" id="3.40.50.2300">
    <property type="match status" value="1"/>
</dbReference>
<dbReference type="AlphaFoldDB" id="A0A4T2C0R0"/>
<reference evidence="2 3" key="1">
    <citation type="journal article" date="2019" name="Microorganisms">
        <title>Systematic Affiliation and Genome Analysis of Subtercola vilae DB165(T) with Particular Emphasis on Cold Adaptation of an Isolate from a High-Altitude Cold Volcano Lake.</title>
        <authorList>
            <person name="Villalobos A.S."/>
            <person name="Wiese J."/>
            <person name="Imhoff J.F."/>
            <person name="Dorador C."/>
            <person name="Keller A."/>
            <person name="Hentschel U."/>
        </authorList>
    </citation>
    <scope>NUCLEOTIDE SEQUENCE [LARGE SCALE GENOMIC DNA]</scope>
    <source>
        <strain evidence="2 3">DB165</strain>
    </source>
</reference>
<dbReference type="RefSeq" id="WP_136642329.1">
    <property type="nucleotide sequence ID" value="NZ_QYRT01000019.1"/>
</dbReference>
<organism evidence="2 3">
    <name type="scientific">Subtercola vilae</name>
    <dbReference type="NCBI Taxonomy" id="2056433"/>
    <lineage>
        <taxon>Bacteria</taxon>
        <taxon>Bacillati</taxon>
        <taxon>Actinomycetota</taxon>
        <taxon>Actinomycetes</taxon>
        <taxon>Micrococcales</taxon>
        <taxon>Microbacteriaceae</taxon>
        <taxon>Subtercola</taxon>
    </lineage>
</organism>
<dbReference type="GO" id="GO:0006355">
    <property type="term" value="P:regulation of DNA-templated transcription"/>
    <property type="evidence" value="ECO:0007669"/>
    <property type="project" value="InterPro"/>
</dbReference>
<dbReference type="InterPro" id="IPR011006">
    <property type="entry name" value="CheY-like_superfamily"/>
</dbReference>
<dbReference type="Pfam" id="PF00196">
    <property type="entry name" value="GerE"/>
    <property type="match status" value="1"/>
</dbReference>
<gene>
    <name evidence="2" type="ORF">D4765_10915</name>
</gene>
<dbReference type="Proteomes" id="UP000306192">
    <property type="component" value="Unassembled WGS sequence"/>
</dbReference>